<dbReference type="InterPro" id="IPR011990">
    <property type="entry name" value="TPR-like_helical_dom_sf"/>
</dbReference>
<reference evidence="2" key="2">
    <citation type="submission" date="2023-05" db="EMBL/GenBank/DDBJ databases">
        <authorList>
            <consortium name="Lawrence Berkeley National Laboratory"/>
            <person name="Steindorff A."/>
            <person name="Hensen N."/>
            <person name="Bonometti L."/>
            <person name="Westerberg I."/>
            <person name="Brannstrom I.O."/>
            <person name="Guillou S."/>
            <person name="Cros-Aarteil S."/>
            <person name="Calhoun S."/>
            <person name="Haridas S."/>
            <person name="Kuo A."/>
            <person name="Mondo S."/>
            <person name="Pangilinan J."/>
            <person name="Riley R."/>
            <person name="Labutti K."/>
            <person name="Andreopoulos B."/>
            <person name="Lipzen A."/>
            <person name="Chen C."/>
            <person name="Yanf M."/>
            <person name="Daum C."/>
            <person name="Ng V."/>
            <person name="Clum A."/>
            <person name="Ohm R."/>
            <person name="Martin F."/>
            <person name="Silar P."/>
            <person name="Natvig D."/>
            <person name="Lalanne C."/>
            <person name="Gautier V."/>
            <person name="Ament-Velasquez S.L."/>
            <person name="Kruys A."/>
            <person name="Hutchinson M.I."/>
            <person name="Powell A.J."/>
            <person name="Barry K."/>
            <person name="Miller A.N."/>
            <person name="Grigoriev I.V."/>
            <person name="Debuchy R."/>
            <person name="Gladieux P."/>
            <person name="Thoren M.H."/>
            <person name="Johannesson H."/>
        </authorList>
    </citation>
    <scope>NUCLEOTIDE SEQUENCE</scope>
    <source>
        <strain evidence="2">CBS 315.58</strain>
    </source>
</reference>
<dbReference type="PANTHER" id="PTHR46082:SF6">
    <property type="entry name" value="AAA+ ATPASE DOMAIN-CONTAINING PROTEIN-RELATED"/>
    <property type="match status" value="1"/>
</dbReference>
<dbReference type="InterPro" id="IPR049945">
    <property type="entry name" value="AAA_22"/>
</dbReference>
<dbReference type="Pfam" id="PF13401">
    <property type="entry name" value="AAA_22"/>
    <property type="match status" value="1"/>
</dbReference>
<dbReference type="GO" id="GO:0016887">
    <property type="term" value="F:ATP hydrolysis activity"/>
    <property type="evidence" value="ECO:0007669"/>
    <property type="project" value="InterPro"/>
</dbReference>
<dbReference type="PANTHER" id="PTHR46082">
    <property type="entry name" value="ATP/GTP-BINDING PROTEIN-RELATED"/>
    <property type="match status" value="1"/>
</dbReference>
<dbReference type="Pfam" id="PF13424">
    <property type="entry name" value="TPR_12"/>
    <property type="match status" value="4"/>
</dbReference>
<dbReference type="Gene3D" id="3.40.50.300">
    <property type="entry name" value="P-loop containing nucleotide triphosphate hydrolases"/>
    <property type="match status" value="1"/>
</dbReference>
<evidence type="ECO:0000259" key="1">
    <source>
        <dbReference type="Pfam" id="PF13401"/>
    </source>
</evidence>
<dbReference type="AlphaFoldDB" id="A0AAN6XAY1"/>
<dbReference type="InterPro" id="IPR053137">
    <property type="entry name" value="NLR-like"/>
</dbReference>
<dbReference type="Proteomes" id="UP001303160">
    <property type="component" value="Unassembled WGS sequence"/>
</dbReference>
<protein>
    <submittedName>
        <fullName evidence="2">Kinesin light chain</fullName>
    </submittedName>
</protein>
<dbReference type="InterPro" id="IPR027417">
    <property type="entry name" value="P-loop_NTPase"/>
</dbReference>
<accession>A0AAN6XAY1</accession>
<evidence type="ECO:0000313" key="2">
    <source>
        <dbReference type="EMBL" id="KAK4194502.1"/>
    </source>
</evidence>
<feature type="domain" description="ORC1/DEAH AAA+ ATPase" evidence="1">
    <location>
        <begin position="78"/>
        <end position="171"/>
    </location>
</feature>
<keyword evidence="3" id="KW-1185">Reference proteome</keyword>
<proteinExistence type="predicted"/>
<comment type="caution">
    <text evidence="2">The sequence shown here is derived from an EMBL/GenBank/DDBJ whole genome shotgun (WGS) entry which is preliminary data.</text>
</comment>
<dbReference type="SUPFAM" id="SSF52540">
    <property type="entry name" value="P-loop containing nucleoside triphosphate hydrolases"/>
    <property type="match status" value="1"/>
</dbReference>
<name>A0AAN6XAY1_9PEZI</name>
<gene>
    <name evidence="2" type="ORF">QBC40DRAFT_32904</name>
</gene>
<dbReference type="SUPFAM" id="SSF48452">
    <property type="entry name" value="TPR-like"/>
    <property type="match status" value="3"/>
</dbReference>
<dbReference type="Gene3D" id="1.25.40.10">
    <property type="entry name" value="Tetratricopeptide repeat domain"/>
    <property type="match status" value="3"/>
</dbReference>
<dbReference type="Pfam" id="PF13374">
    <property type="entry name" value="TPR_10"/>
    <property type="match status" value="2"/>
</dbReference>
<sequence>MARAGQHIEQCFGNAEASHGGLLFQGHLNGSLHIHHETRAKQHAAQQIIPFPRNEDVVDRDIFAALDRLLPPSPDYQSAALWGLGGSGKTQIALEYAYRRSRDPACSVFWVHADNETTFTQDYKVIAKRLGLEGGLDGPELLTAVRERIEAGPCWLLILDNADNLAVFGVGRTQSGRDQGQDTEEKQSLYDFVPRGPAGTVLWTSRDKRISGSLVGGRRAINVASMTEGEAKILLETVMCREIADEESHNAMALLAELDLLPLAVSQAAAYMGRTATPIGEYLSKLKRRIKRWQLLSETEFDRHRRGDVSNSVMQTWGISIEHIRQENQMAYNILHSLAFVDSQNIPLELVAKAAEIIARPTRYEKTASAKSVYIRDQDEHQDEHQDDDDKVLAAVVLLQHFSFLRPRTSGERYGAYEMHKLVQEATQYSLSQEDRRTDQWHFSEVALRTATSLFPETRRELWGECERYLRHAQLAAGWAGLCRGGVEAAALLTRVSDYLYDRGRWREKEPVDLRAYEYRRELLGDKHPDTIWSMALLATTYHAQGRYNEAEKIKVEVLALRRDVLGDKHPDTIGSMAELATIYHDQGRYEEAEKIKVEVLALQRDVLGDKHPDTIRSMAELATTYHAQGRYNEAEKIKVEVLALRRDVLGDKHPDTIWSMASLATIYHDQGRYDEAEKIKVEVLALRRDVLGDKHPDTIRSMASLATTYHNQGRYEEAEKIKVEVLALQRDVLGDKHPDTIWSMASLATTYHNQGRYEEAEKIKVEVLALQRDVLGDKHPDTIGSMALLATIYHAQGRYDEAEKISVEVLALRRDVLGDKHPDTIWSMAELATTYHAQGRYEEAEKIKVEVLALQRDVLGDKHPDTLQAMHDLAVTWNSRQRRPEALVMMQDCFQLQCKVLGQAHPSAQRSSRALNLWGPDKKKSSRIS</sequence>
<organism evidence="2 3">
    <name type="scientific">Triangularia verruculosa</name>
    <dbReference type="NCBI Taxonomy" id="2587418"/>
    <lineage>
        <taxon>Eukaryota</taxon>
        <taxon>Fungi</taxon>
        <taxon>Dikarya</taxon>
        <taxon>Ascomycota</taxon>
        <taxon>Pezizomycotina</taxon>
        <taxon>Sordariomycetes</taxon>
        <taxon>Sordariomycetidae</taxon>
        <taxon>Sordariales</taxon>
        <taxon>Podosporaceae</taxon>
        <taxon>Triangularia</taxon>
    </lineage>
</organism>
<evidence type="ECO:0000313" key="3">
    <source>
        <dbReference type="Proteomes" id="UP001303160"/>
    </source>
</evidence>
<dbReference type="EMBL" id="MU864057">
    <property type="protein sequence ID" value="KAK4194502.1"/>
    <property type="molecule type" value="Genomic_DNA"/>
</dbReference>
<dbReference type="InterPro" id="IPR019734">
    <property type="entry name" value="TPR_rpt"/>
</dbReference>
<reference evidence="2" key="1">
    <citation type="journal article" date="2023" name="Mol. Phylogenet. Evol.">
        <title>Genome-scale phylogeny and comparative genomics of the fungal order Sordariales.</title>
        <authorList>
            <person name="Hensen N."/>
            <person name="Bonometti L."/>
            <person name="Westerberg I."/>
            <person name="Brannstrom I.O."/>
            <person name="Guillou S."/>
            <person name="Cros-Aarteil S."/>
            <person name="Calhoun S."/>
            <person name="Haridas S."/>
            <person name="Kuo A."/>
            <person name="Mondo S."/>
            <person name="Pangilinan J."/>
            <person name="Riley R."/>
            <person name="LaButti K."/>
            <person name="Andreopoulos B."/>
            <person name="Lipzen A."/>
            <person name="Chen C."/>
            <person name="Yan M."/>
            <person name="Daum C."/>
            <person name="Ng V."/>
            <person name="Clum A."/>
            <person name="Steindorff A."/>
            <person name="Ohm R.A."/>
            <person name="Martin F."/>
            <person name="Silar P."/>
            <person name="Natvig D.O."/>
            <person name="Lalanne C."/>
            <person name="Gautier V."/>
            <person name="Ament-Velasquez S.L."/>
            <person name="Kruys A."/>
            <person name="Hutchinson M.I."/>
            <person name="Powell A.J."/>
            <person name="Barry K."/>
            <person name="Miller A.N."/>
            <person name="Grigoriev I.V."/>
            <person name="Debuchy R."/>
            <person name="Gladieux P."/>
            <person name="Hiltunen Thoren M."/>
            <person name="Johannesson H."/>
        </authorList>
    </citation>
    <scope>NUCLEOTIDE SEQUENCE</scope>
    <source>
        <strain evidence="2">CBS 315.58</strain>
    </source>
</reference>
<dbReference type="NCBIfam" id="NF040586">
    <property type="entry name" value="FxSxx_TPR"/>
    <property type="match status" value="1"/>
</dbReference>
<dbReference type="SMART" id="SM00028">
    <property type="entry name" value="TPR"/>
    <property type="match status" value="8"/>
</dbReference>